<dbReference type="Proteomes" id="UP001550210">
    <property type="component" value="Unassembled WGS sequence"/>
</dbReference>
<feature type="domain" description="BCE-2095-like N-terminal" evidence="2">
    <location>
        <begin position="21"/>
        <end position="115"/>
    </location>
</feature>
<comment type="caution">
    <text evidence="3">The sequence shown here is derived from an EMBL/GenBank/DDBJ whole genome shotgun (WGS) entry which is preliminary data.</text>
</comment>
<gene>
    <name evidence="3" type="ORF">ABZZ21_09085</name>
</gene>
<dbReference type="RefSeq" id="WP_355394758.1">
    <property type="nucleotide sequence ID" value="NZ_JBEGHN010000005.1"/>
</dbReference>
<dbReference type="InterPro" id="IPR022742">
    <property type="entry name" value="Hydrolase_4"/>
</dbReference>
<sequence length="322" mass="33727">MGDQNGEGQEARYRAVDARVTRLYGEGRLDEALTTVTAAAPGLPRRRADLAHLTACLLALTGRPEDALAELRAALGDGAWWSPVILVEDDDLAAVRDLPGFDALLKESTARHADANAVPFPPLVRRPRGPARGVLVALHGADQDAALAARQWAAAVDAGFVLVAVDSSQRSTPLYRSWPDAGVAVRDVTAALAEADEADGSLPLLAAGFSAGARAAVLWALSDAPVRPRGVLAVGPALTPAHLDGERLTRAAQGALSGRMLVGERDDDIAPEIFDAHALLTGVGADVTLESVPGLGHDFPEDFPRRLPTLLEALLPPRPARP</sequence>
<keyword evidence="4" id="KW-1185">Reference proteome</keyword>
<accession>A0ABV2UT42</accession>
<dbReference type="Gene3D" id="3.40.50.1820">
    <property type="entry name" value="alpha/beta hydrolase"/>
    <property type="match status" value="1"/>
</dbReference>
<proteinExistence type="predicted"/>
<reference evidence="3 4" key="1">
    <citation type="submission" date="2024-06" db="EMBL/GenBank/DDBJ databases">
        <title>The Natural Products Discovery Center: Release of the First 8490 Sequenced Strains for Exploring Actinobacteria Biosynthetic Diversity.</title>
        <authorList>
            <person name="Kalkreuter E."/>
            <person name="Kautsar S.A."/>
            <person name="Yang D."/>
            <person name="Bader C.D."/>
            <person name="Teijaro C.N."/>
            <person name="Fluegel L."/>
            <person name="Davis C.M."/>
            <person name="Simpson J.R."/>
            <person name="Lauterbach L."/>
            <person name="Steele A.D."/>
            <person name="Gui C."/>
            <person name="Meng S."/>
            <person name="Li G."/>
            <person name="Viehrig K."/>
            <person name="Ye F."/>
            <person name="Su P."/>
            <person name="Kiefer A.F."/>
            <person name="Nichols A."/>
            <person name="Cepeda A.J."/>
            <person name="Yan W."/>
            <person name="Fan B."/>
            <person name="Jiang Y."/>
            <person name="Adhikari A."/>
            <person name="Zheng C.-J."/>
            <person name="Schuster L."/>
            <person name="Cowan T.M."/>
            <person name="Smanski M.J."/>
            <person name="Chevrette M.G."/>
            <person name="De Carvalho L.P.S."/>
            <person name="Shen B."/>
        </authorList>
    </citation>
    <scope>NUCLEOTIDE SEQUENCE [LARGE SCALE GENOMIC DNA]</scope>
    <source>
        <strain evidence="3 4">NPDC006434</strain>
    </source>
</reference>
<name>A0ABV2UT42_9ACTN</name>
<dbReference type="EMBL" id="JBEXPZ010000010">
    <property type="protein sequence ID" value="MET9844723.1"/>
    <property type="molecule type" value="Genomic_DNA"/>
</dbReference>
<organism evidence="3 4">
    <name type="scientific">Streptomyces ossamyceticus</name>
    <dbReference type="NCBI Taxonomy" id="249581"/>
    <lineage>
        <taxon>Bacteria</taxon>
        <taxon>Bacillati</taxon>
        <taxon>Actinomycetota</taxon>
        <taxon>Actinomycetes</taxon>
        <taxon>Kitasatosporales</taxon>
        <taxon>Streptomycetaceae</taxon>
        <taxon>Streptomyces</taxon>
    </lineage>
</organism>
<dbReference type="InterPro" id="IPR029058">
    <property type="entry name" value="AB_hydrolase_fold"/>
</dbReference>
<feature type="domain" description="Serine aminopeptidase S33" evidence="1">
    <location>
        <begin position="130"/>
        <end position="252"/>
    </location>
</feature>
<dbReference type="Pfam" id="PF22316">
    <property type="entry name" value="ABhydrolase-like_N"/>
    <property type="match status" value="1"/>
</dbReference>
<dbReference type="Pfam" id="PF12146">
    <property type="entry name" value="Hydrolase_4"/>
    <property type="match status" value="1"/>
</dbReference>
<dbReference type="SUPFAM" id="SSF53474">
    <property type="entry name" value="alpha/beta-Hydrolases"/>
    <property type="match status" value="1"/>
</dbReference>
<keyword evidence="3" id="KW-0378">Hydrolase</keyword>
<evidence type="ECO:0000259" key="1">
    <source>
        <dbReference type="Pfam" id="PF12146"/>
    </source>
</evidence>
<evidence type="ECO:0000313" key="3">
    <source>
        <dbReference type="EMBL" id="MET9844723.1"/>
    </source>
</evidence>
<dbReference type="InterPro" id="IPR054527">
    <property type="entry name" value="BCE_2095-like_N"/>
</dbReference>
<dbReference type="GO" id="GO:0016787">
    <property type="term" value="F:hydrolase activity"/>
    <property type="evidence" value="ECO:0007669"/>
    <property type="project" value="UniProtKB-KW"/>
</dbReference>
<evidence type="ECO:0000259" key="2">
    <source>
        <dbReference type="Pfam" id="PF22316"/>
    </source>
</evidence>
<evidence type="ECO:0000313" key="4">
    <source>
        <dbReference type="Proteomes" id="UP001550210"/>
    </source>
</evidence>
<protein>
    <submittedName>
        <fullName evidence="3">Alpha/beta hydrolase</fullName>
    </submittedName>
</protein>